<reference evidence="2 3" key="1">
    <citation type="journal article" date="2016" name="Nat. Commun.">
        <title>Thousands of microbial genomes shed light on interconnected biogeochemical processes in an aquifer system.</title>
        <authorList>
            <person name="Anantharaman K."/>
            <person name="Brown C.T."/>
            <person name="Hug L.A."/>
            <person name="Sharon I."/>
            <person name="Castelle C.J."/>
            <person name="Probst A.J."/>
            <person name="Thomas B.C."/>
            <person name="Singh A."/>
            <person name="Wilkins M.J."/>
            <person name="Karaoz U."/>
            <person name="Brodie E.L."/>
            <person name="Williams K.H."/>
            <person name="Hubbard S.S."/>
            <person name="Banfield J.F."/>
        </authorList>
    </citation>
    <scope>NUCLEOTIDE SEQUENCE [LARGE SCALE GENOMIC DNA]</scope>
</reference>
<dbReference type="SUPFAM" id="SSF54523">
    <property type="entry name" value="Pili subunits"/>
    <property type="match status" value="1"/>
</dbReference>
<sequence>MPVFKVQRGFTLIELLIVMAIIGILSTIILANYNNFGARQEVKNAAAELKSNLRKYQTFALASQKNPDPNATAPDTCYDSTDPSAHPLDYYRIQISTTSYNVSLRCDSETTEVNLVDDLQWPTSVSIEEVGADGVVCAGSIEIRFRSLSDQPLLSNSCGAPVTNNVYIRISNVSGSATRTVTVTNVGEIREN</sequence>
<name>A0A1G1W3I5_9BACT</name>
<evidence type="ECO:0000256" key="1">
    <source>
        <dbReference type="SAM" id="Phobius"/>
    </source>
</evidence>
<dbReference type="InterPro" id="IPR012902">
    <property type="entry name" value="N_methyl_site"/>
</dbReference>
<evidence type="ECO:0000313" key="3">
    <source>
        <dbReference type="Proteomes" id="UP000176299"/>
    </source>
</evidence>
<dbReference type="Gene3D" id="3.30.700.10">
    <property type="entry name" value="Glycoprotein, Type 4 Pilin"/>
    <property type="match status" value="1"/>
</dbReference>
<proteinExistence type="predicted"/>
<dbReference type="EMBL" id="MHCN01000007">
    <property type="protein sequence ID" value="OGY22242.1"/>
    <property type="molecule type" value="Genomic_DNA"/>
</dbReference>
<organism evidence="2 3">
    <name type="scientific">Candidatus Woykebacteria bacterium GWA1_44_8</name>
    <dbReference type="NCBI Taxonomy" id="1802591"/>
    <lineage>
        <taxon>Bacteria</taxon>
        <taxon>Candidatus Woykeibacteriota</taxon>
    </lineage>
</organism>
<protein>
    <submittedName>
        <fullName evidence="2">Uncharacterized protein</fullName>
    </submittedName>
</protein>
<dbReference type="Pfam" id="PF07963">
    <property type="entry name" value="N_methyl"/>
    <property type="match status" value="1"/>
</dbReference>
<evidence type="ECO:0000313" key="2">
    <source>
        <dbReference type="EMBL" id="OGY22242.1"/>
    </source>
</evidence>
<keyword evidence="1" id="KW-1133">Transmembrane helix</keyword>
<dbReference type="PROSITE" id="PS00409">
    <property type="entry name" value="PROKAR_NTER_METHYL"/>
    <property type="match status" value="1"/>
</dbReference>
<feature type="transmembrane region" description="Helical" evidence="1">
    <location>
        <begin position="12"/>
        <end position="33"/>
    </location>
</feature>
<dbReference type="NCBIfam" id="TIGR02532">
    <property type="entry name" value="IV_pilin_GFxxxE"/>
    <property type="match status" value="1"/>
</dbReference>
<accession>A0A1G1W3I5</accession>
<dbReference type="InterPro" id="IPR045584">
    <property type="entry name" value="Pilin-like"/>
</dbReference>
<keyword evidence="1" id="KW-0472">Membrane</keyword>
<comment type="caution">
    <text evidence="2">The sequence shown here is derived from an EMBL/GenBank/DDBJ whole genome shotgun (WGS) entry which is preliminary data.</text>
</comment>
<dbReference type="STRING" id="1802591.A2113_03115"/>
<gene>
    <name evidence="2" type="ORF">A2113_03115</name>
</gene>
<dbReference type="AlphaFoldDB" id="A0A1G1W3I5"/>
<dbReference type="Proteomes" id="UP000176299">
    <property type="component" value="Unassembled WGS sequence"/>
</dbReference>
<keyword evidence="1" id="KW-0812">Transmembrane</keyword>